<dbReference type="EMBL" id="CP000393">
    <property type="protein sequence ID" value="ABG53731.1"/>
    <property type="molecule type" value="Genomic_DNA"/>
</dbReference>
<name>Q10VJ3_TRIEI</name>
<sequence length="49" mass="5686">MQQVFTDSYALQYRNICLISGTNKTPFITLRLIEIRSGKTWNSYLTSVL</sequence>
<organism evidence="1">
    <name type="scientific">Trichodesmium erythraeum (strain IMS101)</name>
    <dbReference type="NCBI Taxonomy" id="203124"/>
    <lineage>
        <taxon>Bacteria</taxon>
        <taxon>Bacillati</taxon>
        <taxon>Cyanobacteriota</taxon>
        <taxon>Cyanophyceae</taxon>
        <taxon>Oscillatoriophycideae</taxon>
        <taxon>Oscillatoriales</taxon>
        <taxon>Microcoleaceae</taxon>
        <taxon>Trichodesmium</taxon>
    </lineage>
</organism>
<dbReference type="HOGENOM" id="CLU_3141928_0_0_3"/>
<proteinExistence type="predicted"/>
<protein>
    <submittedName>
        <fullName evidence="1">Transposase, IS4 family</fullName>
    </submittedName>
</protein>
<gene>
    <name evidence="1" type="ordered locus">Tery_4778</name>
</gene>
<reference evidence="1" key="1">
    <citation type="submission" date="2006-06" db="EMBL/GenBank/DDBJ databases">
        <title>Complete sequence of Trichodesmium erythraeum IMS101.</title>
        <authorList>
            <consortium name="US DOE Joint Genome Institute"/>
            <person name="Copeland A."/>
            <person name="Lucas S."/>
            <person name="Lapidus A."/>
            <person name="Barry K."/>
            <person name="Detter J.C."/>
            <person name="Glavina del Rio T."/>
            <person name="Hammon N."/>
            <person name="Israni S."/>
            <person name="Dalin E."/>
            <person name="Tice H."/>
            <person name="Pitluck S."/>
            <person name="Kiss H."/>
            <person name="Munk A.C."/>
            <person name="Brettin T."/>
            <person name="Bruce D."/>
            <person name="Han C."/>
            <person name="Tapia R."/>
            <person name="Gilna P."/>
            <person name="Schmutz J."/>
            <person name="Larimer F."/>
            <person name="Land M."/>
            <person name="Hauser L."/>
            <person name="Kyrpides N."/>
            <person name="Kim E."/>
            <person name="Richardson P."/>
        </authorList>
    </citation>
    <scope>NUCLEOTIDE SEQUENCE [LARGE SCALE GENOMIC DNA]</scope>
    <source>
        <strain evidence="1">IMS101</strain>
    </source>
</reference>
<accession>Q10VJ3</accession>
<dbReference type="AlphaFoldDB" id="Q10VJ3"/>
<evidence type="ECO:0000313" key="1">
    <source>
        <dbReference type="EMBL" id="ABG53731.1"/>
    </source>
</evidence>
<dbReference type="KEGG" id="ter:Tery_4778"/>
<dbReference type="eggNOG" id="COG3385">
    <property type="taxonomic scope" value="Bacteria"/>
</dbReference>